<reference evidence="5 6" key="1">
    <citation type="submission" date="2016-07" db="EMBL/GenBank/DDBJ databases">
        <title>Pervasive Adenine N6-methylation of Active Genes in Fungi.</title>
        <authorList>
            <consortium name="DOE Joint Genome Institute"/>
            <person name="Mondo S.J."/>
            <person name="Dannebaum R.O."/>
            <person name="Kuo R.C."/>
            <person name="Labutti K."/>
            <person name="Haridas S."/>
            <person name="Kuo A."/>
            <person name="Salamov A."/>
            <person name="Ahrendt S.R."/>
            <person name="Lipzen A."/>
            <person name="Sullivan W."/>
            <person name="Andreopoulos W.B."/>
            <person name="Clum A."/>
            <person name="Lindquist E."/>
            <person name="Daum C."/>
            <person name="Ramamoorthy G.K."/>
            <person name="Gryganskyi A."/>
            <person name="Culley D."/>
            <person name="Magnuson J.K."/>
            <person name="James T.Y."/>
            <person name="O'Malley M.A."/>
            <person name="Stajich J.E."/>
            <person name="Spatafora J.W."/>
            <person name="Visel A."/>
            <person name="Grigoriev I.V."/>
        </authorList>
    </citation>
    <scope>NUCLEOTIDE SEQUENCE [LARGE SCALE GENOMIC DNA]</scope>
    <source>
        <strain evidence="5 6">JEL800</strain>
    </source>
</reference>
<comment type="similarity">
    <text evidence="4">Belongs to the adenylate kinase family.</text>
</comment>
<dbReference type="EMBL" id="MCGO01000051">
    <property type="protein sequence ID" value="ORY37298.1"/>
    <property type="molecule type" value="Genomic_DNA"/>
</dbReference>
<name>A0A1Y2BRB5_9FUNG</name>
<organism evidence="5 6">
    <name type="scientific">Rhizoclosmatium globosum</name>
    <dbReference type="NCBI Taxonomy" id="329046"/>
    <lineage>
        <taxon>Eukaryota</taxon>
        <taxon>Fungi</taxon>
        <taxon>Fungi incertae sedis</taxon>
        <taxon>Chytridiomycota</taxon>
        <taxon>Chytridiomycota incertae sedis</taxon>
        <taxon>Chytridiomycetes</taxon>
        <taxon>Chytridiales</taxon>
        <taxon>Chytriomycetaceae</taxon>
        <taxon>Rhizoclosmatium</taxon>
    </lineage>
</organism>
<sequence length="254" mass="27700">MSKLLKSTLSSHLIPSTTLQKCQFKTRVSLNSKRILSLSLVNTFCSGVGDRGVSLYLYPSYYQSGGPGSGKGTQSAKLAKDFNLLHLSAGDLLRAEVAAGTEIGLLAEGIMKEGKIVPQDIMIGLLKKAIENDTESNGILIDGFPRALDQAIEFENVVRPATAILNFNCPLDVLEARLIERGKTSGRADDNLETIRKRFNTFQEQSLPALEYFGERVITIDGSVAIDTVYENVLLEVSRLGLFEPKKSVVFAIS</sequence>
<dbReference type="Proteomes" id="UP000193642">
    <property type="component" value="Unassembled WGS sequence"/>
</dbReference>
<gene>
    <name evidence="5" type="ORF">BCR33DRAFT_663640</name>
</gene>
<dbReference type="Gene3D" id="3.40.50.300">
    <property type="entry name" value="P-loop containing nucleotide triphosphate hydrolases"/>
    <property type="match status" value="1"/>
</dbReference>
<keyword evidence="1 4" id="KW-0808">Transferase</keyword>
<protein>
    <submittedName>
        <fullName evidence="5">ADK-domain-containing protein</fullName>
    </submittedName>
</protein>
<dbReference type="PRINTS" id="PR00094">
    <property type="entry name" value="ADENYLTKNASE"/>
</dbReference>
<dbReference type="AlphaFoldDB" id="A0A1Y2BRB5"/>
<keyword evidence="3 4" id="KW-0418">Kinase</keyword>
<accession>A0A1Y2BRB5</accession>
<dbReference type="PANTHER" id="PTHR23359">
    <property type="entry name" value="NUCLEOTIDE KINASE"/>
    <property type="match status" value="1"/>
</dbReference>
<evidence type="ECO:0000256" key="2">
    <source>
        <dbReference type="ARBA" id="ARBA00022741"/>
    </source>
</evidence>
<dbReference type="GO" id="GO:0005524">
    <property type="term" value="F:ATP binding"/>
    <property type="evidence" value="ECO:0007669"/>
    <property type="project" value="InterPro"/>
</dbReference>
<dbReference type="SUPFAM" id="SSF52540">
    <property type="entry name" value="P-loop containing nucleoside triphosphate hydrolases"/>
    <property type="match status" value="1"/>
</dbReference>
<dbReference type="CDD" id="cd01428">
    <property type="entry name" value="ADK"/>
    <property type="match status" value="1"/>
</dbReference>
<comment type="caution">
    <text evidence="5">The sequence shown here is derived from an EMBL/GenBank/DDBJ whole genome shotgun (WGS) entry which is preliminary data.</text>
</comment>
<evidence type="ECO:0000256" key="3">
    <source>
        <dbReference type="ARBA" id="ARBA00022777"/>
    </source>
</evidence>
<dbReference type="STRING" id="329046.A0A1Y2BRB5"/>
<evidence type="ECO:0000313" key="6">
    <source>
        <dbReference type="Proteomes" id="UP000193642"/>
    </source>
</evidence>
<keyword evidence="2" id="KW-0547">Nucleotide-binding</keyword>
<evidence type="ECO:0000256" key="4">
    <source>
        <dbReference type="RuleBase" id="RU003330"/>
    </source>
</evidence>
<dbReference type="Pfam" id="PF00406">
    <property type="entry name" value="ADK"/>
    <property type="match status" value="1"/>
</dbReference>
<dbReference type="GO" id="GO:0006139">
    <property type="term" value="P:nucleobase-containing compound metabolic process"/>
    <property type="evidence" value="ECO:0007669"/>
    <property type="project" value="InterPro"/>
</dbReference>
<dbReference type="HAMAP" id="MF_00235">
    <property type="entry name" value="Adenylate_kinase_Adk"/>
    <property type="match status" value="1"/>
</dbReference>
<keyword evidence="6" id="KW-1185">Reference proteome</keyword>
<proteinExistence type="inferred from homology"/>
<dbReference type="InterPro" id="IPR000850">
    <property type="entry name" value="Adenylat/UMP-CMP_kin"/>
</dbReference>
<dbReference type="InterPro" id="IPR033690">
    <property type="entry name" value="Adenylat_kinase_CS"/>
</dbReference>
<dbReference type="OrthoDB" id="442176at2759"/>
<evidence type="ECO:0000313" key="5">
    <source>
        <dbReference type="EMBL" id="ORY37298.1"/>
    </source>
</evidence>
<evidence type="ECO:0000256" key="1">
    <source>
        <dbReference type="ARBA" id="ARBA00022679"/>
    </source>
</evidence>
<dbReference type="GO" id="GO:0019205">
    <property type="term" value="F:nucleobase-containing compound kinase activity"/>
    <property type="evidence" value="ECO:0007669"/>
    <property type="project" value="InterPro"/>
</dbReference>
<dbReference type="InterPro" id="IPR027417">
    <property type="entry name" value="P-loop_NTPase"/>
</dbReference>
<dbReference type="PROSITE" id="PS00113">
    <property type="entry name" value="ADENYLATE_KINASE"/>
    <property type="match status" value="1"/>
</dbReference>